<sequence length="121" mass="13186">MQPMIIVQEKLPKTQPTSTMLAVRHFEVTLQTPSLSLSSIPILKQAGQQTALECMLDSLSIDVGHLSETGIQDPSTVVELTTHSVSVRFLLRTSGNPEVADGGSAWVDIVLNHRVKRSPLE</sequence>
<dbReference type="KEGG" id="ovi:T265_04884"/>
<dbReference type="RefSeq" id="XP_009168008.1">
    <property type="nucleotide sequence ID" value="XM_009169744.1"/>
</dbReference>
<evidence type="ECO:0000313" key="2">
    <source>
        <dbReference type="Proteomes" id="UP000054324"/>
    </source>
</evidence>
<protein>
    <submittedName>
        <fullName evidence="1">Uncharacterized protein</fullName>
    </submittedName>
</protein>
<proteinExistence type="predicted"/>
<name>A0A074ZLJ4_OPIVI</name>
<dbReference type="GeneID" id="20319066"/>
<reference evidence="1 2" key="1">
    <citation type="submission" date="2013-11" db="EMBL/GenBank/DDBJ databases">
        <title>Opisthorchis viverrini - life in the bile duct.</title>
        <authorList>
            <person name="Young N.D."/>
            <person name="Nagarajan N."/>
            <person name="Lin S.J."/>
            <person name="Korhonen P.K."/>
            <person name="Jex A.R."/>
            <person name="Hall R.S."/>
            <person name="Safavi-Hemami H."/>
            <person name="Kaewkong W."/>
            <person name="Bertrand D."/>
            <person name="Gao S."/>
            <person name="Seet Q."/>
            <person name="Wongkham S."/>
            <person name="Teh B.T."/>
            <person name="Wongkham C."/>
            <person name="Intapan P.M."/>
            <person name="Maleewong W."/>
            <person name="Yang X."/>
            <person name="Hu M."/>
            <person name="Wang Z."/>
            <person name="Hofmann A."/>
            <person name="Sternberg P.W."/>
            <person name="Tan P."/>
            <person name="Wang J."/>
            <person name="Gasser R.B."/>
        </authorList>
    </citation>
    <scope>NUCLEOTIDE SEQUENCE [LARGE SCALE GENOMIC DNA]</scope>
</reference>
<dbReference type="CTD" id="20319066"/>
<evidence type="ECO:0000313" key="1">
    <source>
        <dbReference type="EMBL" id="KER28208.1"/>
    </source>
</evidence>
<dbReference type="OrthoDB" id="25778at2759"/>
<gene>
    <name evidence="1" type="ORF">T265_04884</name>
</gene>
<organism evidence="1 2">
    <name type="scientific">Opisthorchis viverrini</name>
    <name type="common">Southeast Asian liver fluke</name>
    <dbReference type="NCBI Taxonomy" id="6198"/>
    <lineage>
        <taxon>Eukaryota</taxon>
        <taxon>Metazoa</taxon>
        <taxon>Spiralia</taxon>
        <taxon>Lophotrochozoa</taxon>
        <taxon>Platyhelminthes</taxon>
        <taxon>Trematoda</taxon>
        <taxon>Digenea</taxon>
        <taxon>Opisthorchiida</taxon>
        <taxon>Opisthorchiata</taxon>
        <taxon>Opisthorchiidae</taxon>
        <taxon>Opisthorchis</taxon>
    </lineage>
</organism>
<dbReference type="EMBL" id="KL596704">
    <property type="protein sequence ID" value="KER28208.1"/>
    <property type="molecule type" value="Genomic_DNA"/>
</dbReference>
<dbReference type="Proteomes" id="UP000054324">
    <property type="component" value="Unassembled WGS sequence"/>
</dbReference>
<dbReference type="AlphaFoldDB" id="A0A074ZLJ4"/>
<accession>A0A074ZLJ4</accession>
<keyword evidence="2" id="KW-1185">Reference proteome</keyword>